<accession>A0A8H7QJ85</accession>
<protein>
    <submittedName>
        <fullName evidence="1">Uncharacterized protein</fullName>
    </submittedName>
</protein>
<name>A0A8H7QJ85_9FUNG</name>
<dbReference type="EMBL" id="JAEPRC010000655">
    <property type="protein sequence ID" value="KAG2193362.1"/>
    <property type="molecule type" value="Genomic_DNA"/>
</dbReference>
<evidence type="ECO:0000313" key="1">
    <source>
        <dbReference type="EMBL" id="KAG2193362.1"/>
    </source>
</evidence>
<dbReference type="OrthoDB" id="2247009at2759"/>
<evidence type="ECO:0000313" key="2">
    <source>
        <dbReference type="Proteomes" id="UP000650833"/>
    </source>
</evidence>
<gene>
    <name evidence="1" type="ORF">INT46_006462</name>
</gene>
<keyword evidence="2" id="KW-1185">Reference proteome</keyword>
<organism evidence="1 2">
    <name type="scientific">Mucor plumbeus</name>
    <dbReference type="NCBI Taxonomy" id="97098"/>
    <lineage>
        <taxon>Eukaryota</taxon>
        <taxon>Fungi</taxon>
        <taxon>Fungi incertae sedis</taxon>
        <taxon>Mucoromycota</taxon>
        <taxon>Mucoromycotina</taxon>
        <taxon>Mucoromycetes</taxon>
        <taxon>Mucorales</taxon>
        <taxon>Mucorineae</taxon>
        <taxon>Mucoraceae</taxon>
        <taxon>Mucor</taxon>
    </lineage>
</organism>
<dbReference type="AlphaFoldDB" id="A0A8H7QJ85"/>
<comment type="caution">
    <text evidence="1">The sequence shown here is derived from an EMBL/GenBank/DDBJ whole genome shotgun (WGS) entry which is preliminary data.</text>
</comment>
<dbReference type="Proteomes" id="UP000650833">
    <property type="component" value="Unassembled WGS sequence"/>
</dbReference>
<proteinExistence type="predicted"/>
<sequence>MVELEEDVLVVLGAAFTMLWKYHWRCVIDTEPWISFFAFNMVRQDHGLLFLSLFPSAGAQVGSNLALFEAYT</sequence>
<reference evidence="1" key="1">
    <citation type="submission" date="2020-12" db="EMBL/GenBank/DDBJ databases">
        <title>Metabolic potential, ecology and presence of endohyphal bacteria is reflected in genomic diversity of Mucoromycotina.</title>
        <authorList>
            <person name="Muszewska A."/>
            <person name="Okrasinska A."/>
            <person name="Steczkiewicz K."/>
            <person name="Drgas O."/>
            <person name="Orlowska M."/>
            <person name="Perlinska-Lenart U."/>
            <person name="Aleksandrzak-Piekarczyk T."/>
            <person name="Szatraj K."/>
            <person name="Zielenkiewicz U."/>
            <person name="Pilsyk S."/>
            <person name="Malc E."/>
            <person name="Mieczkowski P."/>
            <person name="Kruszewska J.S."/>
            <person name="Biernat P."/>
            <person name="Pawlowska J."/>
        </authorList>
    </citation>
    <scope>NUCLEOTIDE SEQUENCE</scope>
    <source>
        <strain evidence="1">CBS 226.32</strain>
    </source>
</reference>